<dbReference type="InterPro" id="IPR044156">
    <property type="entry name" value="Galectin-like"/>
</dbReference>
<evidence type="ECO:0000256" key="2">
    <source>
        <dbReference type="ARBA" id="ARBA00022670"/>
    </source>
</evidence>
<dbReference type="InterPro" id="IPR001079">
    <property type="entry name" value="Galectin_CRD"/>
</dbReference>
<keyword evidence="4" id="KW-0430">Lectin</keyword>
<dbReference type="SMART" id="SM00276">
    <property type="entry name" value="GLECT"/>
    <property type="match status" value="2"/>
</dbReference>
<evidence type="ECO:0000259" key="11">
    <source>
        <dbReference type="PROSITE" id="PS51304"/>
    </source>
</evidence>
<keyword evidence="12" id="KW-1185">Reference proteome</keyword>
<feature type="binding site" evidence="9">
    <location>
        <position position="472"/>
    </location>
    <ligand>
        <name>Zn(2+)</name>
        <dbReference type="ChEBI" id="CHEBI:29105"/>
        <note>catalytic</note>
    </ligand>
</feature>
<evidence type="ECO:0000256" key="6">
    <source>
        <dbReference type="ARBA" id="ARBA00022833"/>
    </source>
</evidence>
<feature type="domain" description="Galectin" evidence="11">
    <location>
        <begin position="212"/>
        <end position="337"/>
    </location>
</feature>
<protein>
    <recommendedName>
        <fullName evidence="10">Leishmanolysin-like peptidase</fullName>
        <ecNumber evidence="10">3.4.24.-</ecNumber>
    </recommendedName>
</protein>
<evidence type="ECO:0000256" key="8">
    <source>
        <dbReference type="PIRSR" id="PIRSR601577-1"/>
    </source>
</evidence>
<evidence type="ECO:0000256" key="5">
    <source>
        <dbReference type="ARBA" id="ARBA00022801"/>
    </source>
</evidence>
<dbReference type="Pfam" id="PF01457">
    <property type="entry name" value="Peptidase_M8"/>
    <property type="match status" value="1"/>
</dbReference>
<feature type="binding site" evidence="9">
    <location>
        <position position="476"/>
    </location>
    <ligand>
        <name>Zn(2+)</name>
        <dbReference type="ChEBI" id="CHEBI:29105"/>
        <note>catalytic</note>
    </ligand>
</feature>
<dbReference type="GO" id="GO:0004222">
    <property type="term" value="F:metalloendopeptidase activity"/>
    <property type="evidence" value="ECO:0007669"/>
    <property type="project" value="UniProtKB-UniRule"/>
</dbReference>
<dbReference type="EC" id="3.4.24.-" evidence="10"/>
<feature type="domain" description="Galectin" evidence="11">
    <location>
        <begin position="71"/>
        <end position="206"/>
    </location>
</feature>
<keyword evidence="2 10" id="KW-0645">Protease</keyword>
<keyword evidence="10" id="KW-0732">Signal</keyword>
<name>A0A914QBV7_9BILA</name>
<evidence type="ECO:0000256" key="9">
    <source>
        <dbReference type="PIRSR" id="PIRSR601577-2"/>
    </source>
</evidence>
<dbReference type="GO" id="GO:0030246">
    <property type="term" value="F:carbohydrate binding"/>
    <property type="evidence" value="ECO:0007669"/>
    <property type="project" value="UniProtKB-KW"/>
</dbReference>
<keyword evidence="6 9" id="KW-0862">Zinc</keyword>
<dbReference type="CDD" id="cd00070">
    <property type="entry name" value="GLECT"/>
    <property type="match status" value="2"/>
</dbReference>
<dbReference type="Proteomes" id="UP000887578">
    <property type="component" value="Unplaced"/>
</dbReference>
<evidence type="ECO:0000256" key="1">
    <source>
        <dbReference type="ARBA" id="ARBA00005860"/>
    </source>
</evidence>
<dbReference type="WBParaSite" id="PDA_v2.g2466.t1">
    <property type="protein sequence ID" value="PDA_v2.g2466.t1"/>
    <property type="gene ID" value="PDA_v2.g2466"/>
</dbReference>
<dbReference type="SUPFAM" id="SSF55486">
    <property type="entry name" value="Metalloproteases ('zincins'), catalytic domain"/>
    <property type="match status" value="1"/>
</dbReference>
<dbReference type="Gene3D" id="2.60.120.200">
    <property type="match status" value="2"/>
</dbReference>
<accession>A0A914QBV7</accession>
<comment type="similarity">
    <text evidence="1 10">Belongs to the peptidase M8 family.</text>
</comment>
<proteinExistence type="inferred from homology"/>
<dbReference type="PANTHER" id="PTHR11346:SF180">
    <property type="entry name" value="GALECTIN"/>
    <property type="match status" value="1"/>
</dbReference>
<keyword evidence="3 9" id="KW-0479">Metal-binding</keyword>
<evidence type="ECO:0000256" key="10">
    <source>
        <dbReference type="RuleBase" id="RU366077"/>
    </source>
</evidence>
<dbReference type="GO" id="GO:0046872">
    <property type="term" value="F:metal ion binding"/>
    <property type="evidence" value="ECO:0007669"/>
    <property type="project" value="UniProtKB-KW"/>
</dbReference>
<dbReference type="SMART" id="SM00908">
    <property type="entry name" value="Gal-bind_lectin"/>
    <property type="match status" value="2"/>
</dbReference>
<feature type="active site" evidence="8">
    <location>
        <position position="473"/>
    </location>
</feature>
<dbReference type="InterPro" id="IPR001577">
    <property type="entry name" value="Peptidase_M8"/>
</dbReference>
<evidence type="ECO:0000256" key="3">
    <source>
        <dbReference type="ARBA" id="ARBA00022723"/>
    </source>
</evidence>
<feature type="signal peptide" evidence="10">
    <location>
        <begin position="1"/>
        <end position="22"/>
    </location>
</feature>
<feature type="binding site" evidence="9">
    <location>
        <position position="548"/>
    </location>
    <ligand>
        <name>Zn(2+)</name>
        <dbReference type="ChEBI" id="CHEBI:29105"/>
        <note>catalytic</note>
    </ligand>
</feature>
<sequence length="586" mass="66327">MFFFRFIVTSLLLIALLGYAVAKPTDSVVVATTDATSSSEEDTSVSVDPAKRTKEEKYRLYVGEQNYQLPFKTRISEPFKEGQTIHALGTIGNDPKRIDFNFHKGGGDGADMPLHLSIRFTEGLFAGKIVYNTFKDGNWSTDEQRISSPYKANENFDIRVRIMNGKYVVFGNRRELGSFEQRMGLEGVDHVSISGDLVRLRVFHYGGTVFPNPYTAIAQVTPGKRLDISAMPKGKRVNVNLYRKGGEYALQVSIRYDEGAIVRNAMKGSEWGKEERDGKFKLVDKEVFDLTIINEEFSFQIFVNGKRFATFGHRGSPHDIETLEIDGNVDVHSIGLDDAINSLNKFINVRITAHDEYLLNRDNILQCSRNNDFFTEFITAEKFVPKYSISKHKIDGTGFNLFEIGANFVLFLSVNSEICTKDPFMLAGAAPCMKPNAKLQSFVPRPVCGRLIVCLENPTWKTFESSYDLFRHEIMHALGFGTIIPDKYSNITKSETLLWKNNYGNYKPIQKYEAYYMDFAKKATKAAQKYFLCENITGIEADDESKIHLNEYIYGNELMTPVVSNGNNYLTYLSASILESTYLGKT</sequence>
<dbReference type="SUPFAM" id="SSF49899">
    <property type="entry name" value="Concanavalin A-like lectins/glucanases"/>
    <property type="match status" value="2"/>
</dbReference>
<dbReference type="GO" id="GO:0007155">
    <property type="term" value="P:cell adhesion"/>
    <property type="evidence" value="ECO:0007669"/>
    <property type="project" value="InterPro"/>
</dbReference>
<dbReference type="GO" id="GO:0016020">
    <property type="term" value="C:membrane"/>
    <property type="evidence" value="ECO:0007669"/>
    <property type="project" value="InterPro"/>
</dbReference>
<dbReference type="InterPro" id="IPR013320">
    <property type="entry name" value="ConA-like_dom_sf"/>
</dbReference>
<evidence type="ECO:0000256" key="7">
    <source>
        <dbReference type="ARBA" id="ARBA00023049"/>
    </source>
</evidence>
<evidence type="ECO:0000313" key="12">
    <source>
        <dbReference type="Proteomes" id="UP000887578"/>
    </source>
</evidence>
<organism evidence="12 13">
    <name type="scientific">Panagrolaimus davidi</name>
    <dbReference type="NCBI Taxonomy" id="227884"/>
    <lineage>
        <taxon>Eukaryota</taxon>
        <taxon>Metazoa</taxon>
        <taxon>Ecdysozoa</taxon>
        <taxon>Nematoda</taxon>
        <taxon>Chromadorea</taxon>
        <taxon>Rhabditida</taxon>
        <taxon>Tylenchina</taxon>
        <taxon>Panagrolaimomorpha</taxon>
        <taxon>Panagrolaimoidea</taxon>
        <taxon>Panagrolaimidae</taxon>
        <taxon>Panagrolaimus</taxon>
    </lineage>
</organism>
<evidence type="ECO:0000313" key="13">
    <source>
        <dbReference type="WBParaSite" id="PDA_v2.g2466.t1"/>
    </source>
</evidence>
<dbReference type="GO" id="GO:0006508">
    <property type="term" value="P:proteolysis"/>
    <property type="evidence" value="ECO:0007669"/>
    <property type="project" value="UniProtKB-KW"/>
</dbReference>
<dbReference type="PROSITE" id="PS51304">
    <property type="entry name" value="GALECTIN"/>
    <property type="match status" value="2"/>
</dbReference>
<comment type="cofactor">
    <cofactor evidence="9 10">
        <name>Zn(2+)</name>
        <dbReference type="ChEBI" id="CHEBI:29105"/>
    </cofactor>
    <text evidence="9 10">Binds 1 zinc ion per subunit.</text>
</comment>
<dbReference type="Gene3D" id="3.90.132.10">
    <property type="entry name" value="Leishmanolysin , domain 2"/>
    <property type="match status" value="1"/>
</dbReference>
<reference evidence="13" key="1">
    <citation type="submission" date="2022-11" db="UniProtKB">
        <authorList>
            <consortium name="WormBaseParasite"/>
        </authorList>
    </citation>
    <scope>IDENTIFICATION</scope>
</reference>
<evidence type="ECO:0000256" key="4">
    <source>
        <dbReference type="ARBA" id="ARBA00022734"/>
    </source>
</evidence>
<dbReference type="PANTHER" id="PTHR11346">
    <property type="entry name" value="GALECTIN"/>
    <property type="match status" value="1"/>
</dbReference>
<keyword evidence="7 9" id="KW-0482">Metalloprotease</keyword>
<dbReference type="Pfam" id="PF00337">
    <property type="entry name" value="Gal-bind_lectin"/>
    <property type="match status" value="2"/>
</dbReference>
<dbReference type="AlphaFoldDB" id="A0A914QBV7"/>
<feature type="chain" id="PRO_5038166207" description="Leishmanolysin-like peptidase" evidence="10">
    <location>
        <begin position="23"/>
        <end position="586"/>
    </location>
</feature>
<keyword evidence="5 10" id="KW-0378">Hydrolase</keyword>